<protein>
    <submittedName>
        <fullName evidence="1">Uncharacterized protein</fullName>
    </submittedName>
</protein>
<name>A0ABX2QXR9_9PSED</name>
<proteinExistence type="predicted"/>
<evidence type="ECO:0000313" key="1">
    <source>
        <dbReference type="EMBL" id="NWD96482.1"/>
    </source>
</evidence>
<reference evidence="1 2" key="1">
    <citation type="submission" date="2020-04" db="EMBL/GenBank/DDBJ databases">
        <title>Molecular characterization of pseudomonads from Agaricus bisporus reveal novel blotch 2 pathogens in Western Europe.</title>
        <authorList>
            <person name="Taparia T."/>
            <person name="Krijger M."/>
            <person name="Haynes E."/>
            <person name="Elpinstone J.G."/>
            <person name="Noble R."/>
            <person name="Van Der Wolf J."/>
        </authorList>
    </citation>
    <scope>NUCLEOTIDE SEQUENCE [LARGE SCALE GENOMIC DNA]</scope>
    <source>
        <strain evidence="1 2">P7774</strain>
    </source>
</reference>
<keyword evidence="2" id="KW-1185">Reference proteome</keyword>
<dbReference type="EMBL" id="JACARY010000040">
    <property type="protein sequence ID" value="NWD96482.1"/>
    <property type="molecule type" value="Genomic_DNA"/>
</dbReference>
<dbReference type="RefSeq" id="WP_177060510.1">
    <property type="nucleotide sequence ID" value="NZ_JACARY010000040.1"/>
</dbReference>
<evidence type="ECO:0000313" key="2">
    <source>
        <dbReference type="Proteomes" id="UP000572863"/>
    </source>
</evidence>
<organism evidence="1 2">
    <name type="scientific">Pseudomonas reactans</name>
    <dbReference type="NCBI Taxonomy" id="117680"/>
    <lineage>
        <taxon>Bacteria</taxon>
        <taxon>Pseudomonadati</taxon>
        <taxon>Pseudomonadota</taxon>
        <taxon>Gammaproteobacteria</taxon>
        <taxon>Pseudomonadales</taxon>
        <taxon>Pseudomonadaceae</taxon>
        <taxon>Pseudomonas</taxon>
    </lineage>
</organism>
<gene>
    <name evidence="1" type="ORF">HX871_18830</name>
</gene>
<accession>A0ABX2QXR9</accession>
<comment type="caution">
    <text evidence="1">The sequence shown here is derived from an EMBL/GenBank/DDBJ whole genome shotgun (WGS) entry which is preliminary data.</text>
</comment>
<sequence>MNIENYQAWRVANILLLPKAMQHSVRLTMSFGDLDRSLSERILMGINNLGDECLDFTIPKCEA</sequence>
<dbReference type="Proteomes" id="UP000572863">
    <property type="component" value="Unassembled WGS sequence"/>
</dbReference>